<dbReference type="RefSeq" id="WP_394473421.1">
    <property type="nucleotide sequence ID" value="NZ_JBIGHY010000026.1"/>
</dbReference>
<sequence length="72" mass="8075">GPKGSGELESLSSASKNYFSKVLDDAAKADQNLASLLMTATRKRSLNRERKQVDEYRENKFSKYLTTSEKAD</sequence>
<accession>A0ABW7EXL2</accession>
<dbReference type="Proteomes" id="UP001606300">
    <property type="component" value="Unassembled WGS sequence"/>
</dbReference>
<name>A0ABW7EXL2_9BURK</name>
<comment type="caution">
    <text evidence="1">The sequence shown here is derived from an EMBL/GenBank/DDBJ whole genome shotgun (WGS) entry which is preliminary data.</text>
</comment>
<protein>
    <submittedName>
        <fullName evidence="1">Uncharacterized protein</fullName>
    </submittedName>
</protein>
<gene>
    <name evidence="1" type="ORF">ACG02S_26075</name>
</gene>
<keyword evidence="2" id="KW-1185">Reference proteome</keyword>
<proteinExistence type="predicted"/>
<reference evidence="1 2" key="1">
    <citation type="submission" date="2024-09" db="EMBL/GenBank/DDBJ databases">
        <title>Novel species of the genus Pelomonas and Roseateles isolated from streams.</title>
        <authorList>
            <person name="Lu H."/>
        </authorList>
    </citation>
    <scope>NUCLEOTIDE SEQUENCE [LARGE SCALE GENOMIC DNA]</scope>
    <source>
        <strain evidence="1 2">DC23W</strain>
    </source>
</reference>
<feature type="non-terminal residue" evidence="1">
    <location>
        <position position="1"/>
    </location>
</feature>
<dbReference type="EMBL" id="JBIGHY010000026">
    <property type="protein sequence ID" value="MFG6417363.1"/>
    <property type="molecule type" value="Genomic_DNA"/>
</dbReference>
<evidence type="ECO:0000313" key="1">
    <source>
        <dbReference type="EMBL" id="MFG6417363.1"/>
    </source>
</evidence>
<organism evidence="1 2">
    <name type="scientific">Pelomonas dachongensis</name>
    <dbReference type="NCBI Taxonomy" id="3299029"/>
    <lineage>
        <taxon>Bacteria</taxon>
        <taxon>Pseudomonadati</taxon>
        <taxon>Pseudomonadota</taxon>
        <taxon>Betaproteobacteria</taxon>
        <taxon>Burkholderiales</taxon>
        <taxon>Sphaerotilaceae</taxon>
        <taxon>Roseateles</taxon>
    </lineage>
</organism>
<evidence type="ECO:0000313" key="2">
    <source>
        <dbReference type="Proteomes" id="UP001606300"/>
    </source>
</evidence>